<evidence type="ECO:0000256" key="2">
    <source>
        <dbReference type="SAM" id="MobiDB-lite"/>
    </source>
</evidence>
<proteinExistence type="predicted"/>
<organism evidence="3 4">
    <name type="scientific">Schistosoma mattheei</name>
    <dbReference type="NCBI Taxonomy" id="31246"/>
    <lineage>
        <taxon>Eukaryota</taxon>
        <taxon>Metazoa</taxon>
        <taxon>Spiralia</taxon>
        <taxon>Lophotrochozoa</taxon>
        <taxon>Platyhelminthes</taxon>
        <taxon>Trematoda</taxon>
        <taxon>Digenea</taxon>
        <taxon>Strigeidida</taxon>
        <taxon>Schistosomatoidea</taxon>
        <taxon>Schistosomatidae</taxon>
        <taxon>Schistosoma</taxon>
    </lineage>
</organism>
<evidence type="ECO:0000313" key="4">
    <source>
        <dbReference type="Proteomes" id="UP000269396"/>
    </source>
</evidence>
<evidence type="ECO:0000313" key="3">
    <source>
        <dbReference type="EMBL" id="VDP62896.1"/>
    </source>
</evidence>
<reference evidence="3 4" key="1">
    <citation type="submission" date="2018-11" db="EMBL/GenBank/DDBJ databases">
        <authorList>
            <consortium name="Pathogen Informatics"/>
        </authorList>
    </citation>
    <scope>NUCLEOTIDE SEQUENCE [LARGE SCALE GENOMIC DNA]</scope>
    <source>
        <strain>Denwood</strain>
        <strain evidence="4">Zambia</strain>
    </source>
</reference>
<feature type="region of interest" description="Disordered" evidence="2">
    <location>
        <begin position="110"/>
        <end position="129"/>
    </location>
</feature>
<keyword evidence="4" id="KW-1185">Reference proteome</keyword>
<feature type="coiled-coil region" evidence="1">
    <location>
        <begin position="56"/>
        <end position="97"/>
    </location>
</feature>
<feature type="compositionally biased region" description="Basic and acidic residues" evidence="2">
    <location>
        <begin position="111"/>
        <end position="122"/>
    </location>
</feature>
<evidence type="ECO:0000256" key="1">
    <source>
        <dbReference type="SAM" id="Coils"/>
    </source>
</evidence>
<name>A0A183PFN4_9TREM</name>
<accession>A0A183PFN4</accession>
<protein>
    <submittedName>
        <fullName evidence="3">Uncharacterized protein</fullName>
    </submittedName>
</protein>
<gene>
    <name evidence="3" type="ORF">SMTD_LOCUS13170</name>
</gene>
<keyword evidence="1" id="KW-0175">Coiled coil</keyword>
<dbReference type="AlphaFoldDB" id="A0A183PFN4"/>
<sequence>MEDVRTRRGAYIASDHHPVAANLKLKLKKQWTSGQTALQRFNTAFLRDTDKLSEFKIALNNRFQDLQDLLKEEETTMEDVEELATTAEKAAREENMKQLYDTTKKLAGKYSKAERPVKDKESSPATETQEQWSRCVEYFEEILNRTAPLNPPDIEAAHTDLPIDVTPPTTKKIRMAIRQIKSGRAAGPNNIPAQSLKSDVEAFDNVDRKTLWKRLRHYGVSEKIVNIIRATVQGRAWRTADRCIPNYGDLDLLAKLRNTMDSSESIRRFRLRR</sequence>
<dbReference type="Proteomes" id="UP000269396">
    <property type="component" value="Unassembled WGS sequence"/>
</dbReference>
<dbReference type="EMBL" id="UZAL01033217">
    <property type="protein sequence ID" value="VDP62896.1"/>
    <property type="molecule type" value="Genomic_DNA"/>
</dbReference>